<comment type="caution">
    <text evidence="6">The sequence shown here is derived from an EMBL/GenBank/DDBJ whole genome shotgun (WGS) entry which is preliminary data.</text>
</comment>
<dbReference type="PANTHER" id="PTHR24366:SF161">
    <property type="entry name" value="TIR DOMAIN-CONTAINING PROTEIN"/>
    <property type="match status" value="1"/>
</dbReference>
<dbReference type="Gene3D" id="3.80.10.10">
    <property type="entry name" value="Ribonuclease Inhibitor"/>
    <property type="match status" value="1"/>
</dbReference>
<feature type="transmembrane region" description="Helical" evidence="5">
    <location>
        <begin position="335"/>
        <end position="357"/>
    </location>
</feature>
<feature type="region of interest" description="Disordered" evidence="4">
    <location>
        <begin position="292"/>
        <end position="311"/>
    </location>
</feature>
<dbReference type="InterPro" id="IPR001611">
    <property type="entry name" value="Leu-rich_rpt"/>
</dbReference>
<gene>
    <name evidence="6" type="ORF">BSL78_11900</name>
</gene>
<evidence type="ECO:0000256" key="5">
    <source>
        <dbReference type="SAM" id="Phobius"/>
    </source>
</evidence>
<dbReference type="SMART" id="SM00369">
    <property type="entry name" value="LRR_TYP"/>
    <property type="match status" value="2"/>
</dbReference>
<protein>
    <submittedName>
        <fullName evidence="6">Uncharacterized protein</fullName>
    </submittedName>
</protein>
<dbReference type="Pfam" id="PF13855">
    <property type="entry name" value="LRR_8"/>
    <property type="match status" value="1"/>
</dbReference>
<evidence type="ECO:0000256" key="2">
    <source>
        <dbReference type="ARBA" id="ARBA00022729"/>
    </source>
</evidence>
<evidence type="ECO:0000256" key="4">
    <source>
        <dbReference type="SAM" id="MobiDB-lite"/>
    </source>
</evidence>
<evidence type="ECO:0000313" key="7">
    <source>
        <dbReference type="Proteomes" id="UP000230750"/>
    </source>
</evidence>
<organism evidence="6 7">
    <name type="scientific">Stichopus japonicus</name>
    <name type="common">Sea cucumber</name>
    <dbReference type="NCBI Taxonomy" id="307972"/>
    <lineage>
        <taxon>Eukaryota</taxon>
        <taxon>Metazoa</taxon>
        <taxon>Echinodermata</taxon>
        <taxon>Eleutherozoa</taxon>
        <taxon>Echinozoa</taxon>
        <taxon>Holothuroidea</taxon>
        <taxon>Aspidochirotacea</taxon>
        <taxon>Aspidochirotida</taxon>
        <taxon>Stichopodidae</taxon>
        <taxon>Apostichopus</taxon>
    </lineage>
</organism>
<keyword evidence="3" id="KW-0677">Repeat</keyword>
<keyword evidence="1" id="KW-0433">Leucine-rich repeat</keyword>
<dbReference type="Proteomes" id="UP000230750">
    <property type="component" value="Unassembled WGS sequence"/>
</dbReference>
<sequence length="371" mass="41139">MGVYNHIFRLIQCSVYLLGLVDIRIVGSSLGGNLRPGSCSSSCELVPQPSDDCGANRIDLAGYNIRYMPRFPNTSDVTDLNLSRNSLRSVPRNSLTNLTGLTILDLSHNQILLIHEEAFGENTSLKQIFLQNNSLAFIFMSIFDQFLPDLVLVDLHDNKDLCLLCNDQTPGCTQNCNLLGILKFNKELTENCKYKAQCKNHYFFKVKHCQGQPETPSCYLTTEMPTTSTTHEATTYRGRVTEWTSKGVAVSRISTVQPSSTIQSTGGEEVYDVTEGSTMLYLTSRTEELSTAGSPIADKHQSQNNESMGKATASKSRTVTVVIPAASGYLNLICWSLGCTGIIFNILTLIIAPFFFWKVKVSFQVTKLTEY</sequence>
<dbReference type="SUPFAM" id="SSF52058">
    <property type="entry name" value="L domain-like"/>
    <property type="match status" value="1"/>
</dbReference>
<keyword evidence="5" id="KW-0472">Membrane</keyword>
<evidence type="ECO:0000256" key="1">
    <source>
        <dbReference type="ARBA" id="ARBA00022614"/>
    </source>
</evidence>
<dbReference type="AlphaFoldDB" id="A0A2G8KTI0"/>
<dbReference type="OrthoDB" id="643377at2759"/>
<keyword evidence="5" id="KW-1133">Transmembrane helix</keyword>
<name>A0A2G8KTI0_STIJA</name>
<proteinExistence type="predicted"/>
<reference evidence="6 7" key="1">
    <citation type="journal article" date="2017" name="PLoS Biol.">
        <title>The sea cucumber genome provides insights into morphological evolution and visceral regeneration.</title>
        <authorList>
            <person name="Zhang X."/>
            <person name="Sun L."/>
            <person name="Yuan J."/>
            <person name="Sun Y."/>
            <person name="Gao Y."/>
            <person name="Zhang L."/>
            <person name="Li S."/>
            <person name="Dai H."/>
            <person name="Hamel J.F."/>
            <person name="Liu C."/>
            <person name="Yu Y."/>
            <person name="Liu S."/>
            <person name="Lin W."/>
            <person name="Guo K."/>
            <person name="Jin S."/>
            <person name="Xu P."/>
            <person name="Storey K.B."/>
            <person name="Huan P."/>
            <person name="Zhang T."/>
            <person name="Zhou Y."/>
            <person name="Zhang J."/>
            <person name="Lin C."/>
            <person name="Li X."/>
            <person name="Xing L."/>
            <person name="Huo D."/>
            <person name="Sun M."/>
            <person name="Wang L."/>
            <person name="Mercier A."/>
            <person name="Li F."/>
            <person name="Yang H."/>
            <person name="Xiang J."/>
        </authorList>
    </citation>
    <scope>NUCLEOTIDE SEQUENCE [LARGE SCALE GENOMIC DNA]</scope>
    <source>
        <strain evidence="6">Shaxun</strain>
        <tissue evidence="6">Muscle</tissue>
    </source>
</reference>
<dbReference type="STRING" id="307972.A0A2G8KTI0"/>
<evidence type="ECO:0000256" key="3">
    <source>
        <dbReference type="ARBA" id="ARBA00022737"/>
    </source>
</evidence>
<dbReference type="InterPro" id="IPR032675">
    <property type="entry name" value="LRR_dom_sf"/>
</dbReference>
<keyword evidence="5" id="KW-0812">Transmembrane</keyword>
<accession>A0A2G8KTI0</accession>
<dbReference type="EMBL" id="MRZV01000383">
    <property type="protein sequence ID" value="PIK51240.1"/>
    <property type="molecule type" value="Genomic_DNA"/>
</dbReference>
<evidence type="ECO:0000313" key="6">
    <source>
        <dbReference type="EMBL" id="PIK51240.1"/>
    </source>
</evidence>
<keyword evidence="2" id="KW-0732">Signal</keyword>
<dbReference type="InterPro" id="IPR003591">
    <property type="entry name" value="Leu-rich_rpt_typical-subtyp"/>
</dbReference>
<feature type="compositionally biased region" description="Polar residues" evidence="4">
    <location>
        <begin position="302"/>
        <end position="311"/>
    </location>
</feature>
<keyword evidence="7" id="KW-1185">Reference proteome</keyword>
<dbReference type="PANTHER" id="PTHR24366">
    <property type="entry name" value="IG(IMMUNOGLOBULIN) AND LRR(LEUCINE RICH REPEAT) DOMAINS"/>
    <property type="match status" value="1"/>
</dbReference>